<sequence>MAEITTFLLLAFAVSLDSFTVAFTYGIRQMKLPVSSISLIAIIAGFTFYLSMIIGHIAASFLSPKITEAIGGSVLAVIGVWIIYQFFRKDKQSSEQCKEPKVVKFEIKSLGLVIQILKKPLTADIDRSGKITGLEAFLLGVALSLDSFGSGIGAAMLGFTPMFAAVIIGLTTGLFLKLGLTCGFLFSNWYWIQRLCFIPGIILLLLGIYKIT</sequence>
<organism evidence="6 7">
    <name type="scientific">Aquibacillus albus</name>
    <dbReference type="NCBI Taxonomy" id="1168171"/>
    <lineage>
        <taxon>Bacteria</taxon>
        <taxon>Bacillati</taxon>
        <taxon>Bacillota</taxon>
        <taxon>Bacilli</taxon>
        <taxon>Bacillales</taxon>
        <taxon>Bacillaceae</taxon>
        <taxon>Aquibacillus</taxon>
    </lineage>
</organism>
<feature type="transmembrane region" description="Helical" evidence="5">
    <location>
        <begin position="6"/>
        <end position="27"/>
    </location>
</feature>
<reference evidence="6 7" key="1">
    <citation type="submission" date="2021-01" db="EMBL/GenBank/DDBJ databases">
        <title>Genomic Encyclopedia of Type Strains, Phase IV (KMG-IV): sequencing the most valuable type-strain genomes for metagenomic binning, comparative biology and taxonomic classification.</title>
        <authorList>
            <person name="Goeker M."/>
        </authorList>
    </citation>
    <scope>NUCLEOTIDE SEQUENCE [LARGE SCALE GENOMIC DNA]</scope>
    <source>
        <strain evidence="6 7">DSM 23711</strain>
    </source>
</reference>
<dbReference type="InterPro" id="IPR014205">
    <property type="entry name" value="Spore_YtaF"/>
</dbReference>
<protein>
    <submittedName>
        <fullName evidence="6">Sporulation protein YtaF</fullName>
    </submittedName>
</protein>
<evidence type="ECO:0000256" key="5">
    <source>
        <dbReference type="SAM" id="Phobius"/>
    </source>
</evidence>
<keyword evidence="1" id="KW-1003">Cell membrane</keyword>
<keyword evidence="3 5" id="KW-1133">Transmembrane helix</keyword>
<evidence type="ECO:0000313" key="7">
    <source>
        <dbReference type="Proteomes" id="UP001296943"/>
    </source>
</evidence>
<evidence type="ECO:0000256" key="2">
    <source>
        <dbReference type="ARBA" id="ARBA00022692"/>
    </source>
</evidence>
<keyword evidence="7" id="KW-1185">Reference proteome</keyword>
<feature type="transmembrane region" description="Helical" evidence="5">
    <location>
        <begin position="39"/>
        <end position="63"/>
    </location>
</feature>
<feature type="transmembrane region" description="Helical" evidence="5">
    <location>
        <begin position="163"/>
        <end position="186"/>
    </location>
</feature>
<evidence type="ECO:0000256" key="3">
    <source>
        <dbReference type="ARBA" id="ARBA00022989"/>
    </source>
</evidence>
<dbReference type="PANTHER" id="PTHR35529">
    <property type="entry name" value="MANGANESE EFFLUX PUMP MNTP-RELATED"/>
    <property type="match status" value="1"/>
</dbReference>
<dbReference type="RefSeq" id="WP_204500007.1">
    <property type="nucleotide sequence ID" value="NZ_JAFBDR010000013.1"/>
</dbReference>
<dbReference type="Pfam" id="PF02659">
    <property type="entry name" value="Mntp"/>
    <property type="match status" value="2"/>
</dbReference>
<dbReference type="Proteomes" id="UP001296943">
    <property type="component" value="Unassembled WGS sequence"/>
</dbReference>
<gene>
    <name evidence="6" type="ORF">JOC48_002454</name>
</gene>
<comment type="caution">
    <text evidence="6">The sequence shown here is derived from an EMBL/GenBank/DDBJ whole genome shotgun (WGS) entry which is preliminary data.</text>
</comment>
<accession>A0ABS2N1K8</accession>
<name>A0ABS2N1K8_9BACI</name>
<feature type="transmembrane region" description="Helical" evidence="5">
    <location>
        <begin position="69"/>
        <end position="87"/>
    </location>
</feature>
<dbReference type="InterPro" id="IPR003810">
    <property type="entry name" value="Mntp/YtaF"/>
</dbReference>
<dbReference type="NCBIfam" id="TIGR02840">
    <property type="entry name" value="spore_YtaF"/>
    <property type="match status" value="1"/>
</dbReference>
<proteinExistence type="predicted"/>
<keyword evidence="2 5" id="KW-0812">Transmembrane</keyword>
<evidence type="ECO:0000256" key="4">
    <source>
        <dbReference type="ARBA" id="ARBA00023136"/>
    </source>
</evidence>
<feature type="transmembrane region" description="Helical" evidence="5">
    <location>
        <begin position="191"/>
        <end position="209"/>
    </location>
</feature>
<dbReference type="PANTHER" id="PTHR35529:SF2">
    <property type="entry name" value="SPORULATION PROTEIN YTAF-RELATED"/>
    <property type="match status" value="1"/>
</dbReference>
<dbReference type="EMBL" id="JAFBDR010000013">
    <property type="protein sequence ID" value="MBM7571953.1"/>
    <property type="molecule type" value="Genomic_DNA"/>
</dbReference>
<evidence type="ECO:0000256" key="1">
    <source>
        <dbReference type="ARBA" id="ARBA00022475"/>
    </source>
</evidence>
<evidence type="ECO:0000313" key="6">
    <source>
        <dbReference type="EMBL" id="MBM7571953.1"/>
    </source>
</evidence>
<keyword evidence="4 5" id="KW-0472">Membrane</keyword>